<keyword evidence="7" id="KW-0460">Magnesium</keyword>
<keyword evidence="5" id="KW-0479">Metal-binding</keyword>
<dbReference type="NCBIfam" id="TIGR00254">
    <property type="entry name" value="GGDEF"/>
    <property type="match status" value="1"/>
</dbReference>
<evidence type="ECO:0000256" key="4">
    <source>
        <dbReference type="ARBA" id="ARBA00022679"/>
    </source>
</evidence>
<keyword evidence="6" id="KW-0547">Nucleotide-binding</keyword>
<dbReference type="UniPathway" id="UPA00599"/>
<dbReference type="PANTHER" id="PTHR45138">
    <property type="entry name" value="REGULATORY COMPONENTS OF SENSORY TRANSDUCTION SYSTEM"/>
    <property type="match status" value="1"/>
</dbReference>
<evidence type="ECO:0000256" key="9">
    <source>
        <dbReference type="ARBA" id="ARBA00029839"/>
    </source>
</evidence>
<dbReference type="GO" id="GO:0019825">
    <property type="term" value="F:oxygen binding"/>
    <property type="evidence" value="ECO:0007669"/>
    <property type="project" value="InterPro"/>
</dbReference>
<dbReference type="SUPFAM" id="SSF55073">
    <property type="entry name" value="Nucleotide cyclase"/>
    <property type="match status" value="1"/>
</dbReference>
<keyword evidence="3" id="KW-0349">Heme</keyword>
<dbReference type="Pfam" id="PF21118">
    <property type="entry name" value="DosC_2nd"/>
    <property type="match status" value="1"/>
</dbReference>
<evidence type="ECO:0000256" key="2">
    <source>
        <dbReference type="ARBA" id="ARBA00015125"/>
    </source>
</evidence>
<dbReference type="InterPro" id="IPR043128">
    <property type="entry name" value="Rev_trsase/Diguanyl_cyclase"/>
</dbReference>
<dbReference type="CDD" id="cd01949">
    <property type="entry name" value="GGDEF"/>
    <property type="match status" value="1"/>
</dbReference>
<dbReference type="Pfam" id="PF11563">
    <property type="entry name" value="Protoglobin"/>
    <property type="match status" value="1"/>
</dbReference>
<feature type="domain" description="GGDEF" evidence="10">
    <location>
        <begin position="323"/>
        <end position="455"/>
    </location>
</feature>
<protein>
    <recommendedName>
        <fullName evidence="2">Diguanylate cyclase DosC</fullName>
    </recommendedName>
    <alternativeName>
        <fullName evidence="9">Direct oxygen-sensing cyclase</fullName>
    </alternativeName>
</protein>
<evidence type="ECO:0000256" key="5">
    <source>
        <dbReference type="ARBA" id="ARBA00022723"/>
    </source>
</evidence>
<dbReference type="GO" id="GO:0005886">
    <property type="term" value="C:plasma membrane"/>
    <property type="evidence" value="ECO:0007669"/>
    <property type="project" value="TreeGrafter"/>
</dbReference>
<evidence type="ECO:0000259" key="10">
    <source>
        <dbReference type="PROSITE" id="PS50887"/>
    </source>
</evidence>
<dbReference type="InterPro" id="IPR009050">
    <property type="entry name" value="Globin-like_sf"/>
</dbReference>
<evidence type="ECO:0000256" key="6">
    <source>
        <dbReference type="ARBA" id="ARBA00022741"/>
    </source>
</evidence>
<keyword evidence="11" id="KW-0548">Nucleotidyltransferase</keyword>
<dbReference type="SUPFAM" id="SSF46458">
    <property type="entry name" value="Globin-like"/>
    <property type="match status" value="1"/>
</dbReference>
<comment type="cofactor">
    <cofactor evidence="1">
        <name>heme</name>
        <dbReference type="ChEBI" id="CHEBI:30413"/>
    </cofactor>
</comment>
<dbReference type="FunFam" id="3.30.70.270:FF:000001">
    <property type="entry name" value="Diguanylate cyclase domain protein"/>
    <property type="match status" value="1"/>
</dbReference>
<gene>
    <name evidence="11" type="primary">dosC_4</name>
    <name evidence="11" type="ORF">GALL_45110</name>
</gene>
<dbReference type="Gene3D" id="1.10.490.10">
    <property type="entry name" value="Globins"/>
    <property type="match status" value="1"/>
</dbReference>
<accession>A0A1J5T1E7</accession>
<dbReference type="GO" id="GO:0043709">
    <property type="term" value="P:cell adhesion involved in single-species biofilm formation"/>
    <property type="evidence" value="ECO:0007669"/>
    <property type="project" value="TreeGrafter"/>
</dbReference>
<evidence type="ECO:0000256" key="3">
    <source>
        <dbReference type="ARBA" id="ARBA00022617"/>
    </source>
</evidence>
<reference evidence="11" key="1">
    <citation type="submission" date="2016-10" db="EMBL/GenBank/DDBJ databases">
        <title>Sequence of Gallionella enrichment culture.</title>
        <authorList>
            <person name="Poehlein A."/>
            <person name="Muehling M."/>
            <person name="Daniel R."/>
        </authorList>
    </citation>
    <scope>NUCLEOTIDE SEQUENCE</scope>
</reference>
<dbReference type="CDD" id="cd14757">
    <property type="entry name" value="GS_EcDosC-like_GGDEF"/>
    <property type="match status" value="1"/>
</dbReference>
<comment type="caution">
    <text evidence="11">The sequence shown here is derived from an EMBL/GenBank/DDBJ whole genome shotgun (WGS) entry which is preliminary data.</text>
</comment>
<dbReference type="InterPro" id="IPR012292">
    <property type="entry name" value="Globin/Proto"/>
</dbReference>
<dbReference type="InterPro" id="IPR044398">
    <property type="entry name" value="Globin-sensor_dom"/>
</dbReference>
<dbReference type="GO" id="GO:0052621">
    <property type="term" value="F:diguanylate cyclase activity"/>
    <property type="evidence" value="ECO:0007669"/>
    <property type="project" value="TreeGrafter"/>
</dbReference>
<dbReference type="Gene3D" id="3.30.70.270">
    <property type="match status" value="1"/>
</dbReference>
<dbReference type="Pfam" id="PF00990">
    <property type="entry name" value="GGDEF"/>
    <property type="match status" value="1"/>
</dbReference>
<sequence length="455" mass="51762">MKHSKIDDFATDWQQLHQQVPETTKRLISDTVNRCAPDLATLFYEHMLADKEAKPYISHDVVSQRLHASMQGWLRELFSLQQQDPKEIYKYQCHVGVVHARIQMPISLVLRGTRLLKQAITEYLVVTELDRAGLVQATRFVSEVMELSMSAMTDSYIVNVGKSVRTDESYRMFALGQNMLAERERQRAALSEWAQHILLHLLGDEAAGVPEMRHSEFGLWLQHKASIIFHEAPELERIRACVERLERTLLPSLIEKRRSGGDARAAMRQVEADIGEVKFLLTGLFDRFIEVESGRDSLTRLLNRRYLPTILMRELALARNSDVPFAILLLDIDHFKNINDTHGHDGGDLVLQQAADLVTSSVRVGDFIFRYGGEELLVVLVEIGREQALQVAETIRERFASEPLRVGDGKVTDVTVSIGVAAYNGHPDYERIVKDADDALYRAKNYGRNRCELAD</sequence>
<evidence type="ECO:0000256" key="7">
    <source>
        <dbReference type="ARBA" id="ARBA00022842"/>
    </source>
</evidence>
<dbReference type="EMBL" id="MLJW01000011">
    <property type="protein sequence ID" value="OIR14705.1"/>
    <property type="molecule type" value="Genomic_DNA"/>
</dbReference>
<dbReference type="InterPro" id="IPR048442">
    <property type="entry name" value="DosC_2nd"/>
</dbReference>
<evidence type="ECO:0000256" key="8">
    <source>
        <dbReference type="ARBA" id="ARBA00023004"/>
    </source>
</evidence>
<dbReference type="PANTHER" id="PTHR45138:SF9">
    <property type="entry name" value="DIGUANYLATE CYCLASE DGCM-RELATED"/>
    <property type="match status" value="1"/>
</dbReference>
<keyword evidence="8" id="KW-0408">Iron</keyword>
<proteinExistence type="predicted"/>
<dbReference type="InterPro" id="IPR000160">
    <property type="entry name" value="GGDEF_dom"/>
</dbReference>
<dbReference type="AlphaFoldDB" id="A0A1J5T1E7"/>
<dbReference type="InterPro" id="IPR029787">
    <property type="entry name" value="Nucleotide_cyclase"/>
</dbReference>
<dbReference type="InterPro" id="IPR039435">
    <property type="entry name" value="DosC_GS"/>
</dbReference>
<evidence type="ECO:0000313" key="11">
    <source>
        <dbReference type="EMBL" id="OIR14705.1"/>
    </source>
</evidence>
<organism evidence="11">
    <name type="scientific">mine drainage metagenome</name>
    <dbReference type="NCBI Taxonomy" id="410659"/>
    <lineage>
        <taxon>unclassified sequences</taxon>
        <taxon>metagenomes</taxon>
        <taxon>ecological metagenomes</taxon>
    </lineage>
</organism>
<dbReference type="GO" id="GO:1902201">
    <property type="term" value="P:negative regulation of bacterial-type flagellum-dependent cell motility"/>
    <property type="evidence" value="ECO:0007669"/>
    <property type="project" value="TreeGrafter"/>
</dbReference>
<keyword evidence="4 11" id="KW-0808">Transferase</keyword>
<dbReference type="SMART" id="SM00267">
    <property type="entry name" value="GGDEF"/>
    <property type="match status" value="1"/>
</dbReference>
<dbReference type="InterPro" id="IPR050469">
    <property type="entry name" value="Diguanylate_Cyclase"/>
</dbReference>
<dbReference type="GO" id="GO:0020037">
    <property type="term" value="F:heme binding"/>
    <property type="evidence" value="ECO:0007669"/>
    <property type="project" value="InterPro"/>
</dbReference>
<dbReference type="PROSITE" id="PS50887">
    <property type="entry name" value="GGDEF"/>
    <property type="match status" value="1"/>
</dbReference>
<dbReference type="GO" id="GO:0046872">
    <property type="term" value="F:metal ion binding"/>
    <property type="evidence" value="ECO:0007669"/>
    <property type="project" value="UniProtKB-KW"/>
</dbReference>
<name>A0A1J5T1E7_9ZZZZ</name>
<dbReference type="GO" id="GO:0000166">
    <property type="term" value="F:nucleotide binding"/>
    <property type="evidence" value="ECO:0007669"/>
    <property type="project" value="UniProtKB-KW"/>
</dbReference>
<evidence type="ECO:0000256" key="1">
    <source>
        <dbReference type="ARBA" id="ARBA00001971"/>
    </source>
</evidence>